<evidence type="ECO:0000256" key="1">
    <source>
        <dbReference type="SAM" id="Phobius"/>
    </source>
</evidence>
<reference evidence="2 3" key="1">
    <citation type="submission" date="2013-08" db="EMBL/GenBank/DDBJ databases">
        <title>Flavobacterium saliperosum type strain genome sequencing.</title>
        <authorList>
            <person name="Lee K."/>
            <person name="Yi H."/>
            <person name="Park S."/>
            <person name="Chun J."/>
        </authorList>
    </citation>
    <scope>NUCLEOTIDE SEQUENCE [LARGE SCALE GENOMIC DNA]</scope>
    <source>
        <strain evidence="2 3">S13</strain>
    </source>
</reference>
<keyword evidence="1" id="KW-0812">Transmembrane</keyword>
<evidence type="ECO:0000313" key="3">
    <source>
        <dbReference type="Proteomes" id="UP000018234"/>
    </source>
</evidence>
<accession>A0ABP2ZXE4</accession>
<keyword evidence="1" id="KW-0472">Membrane</keyword>
<organism evidence="2 3">
    <name type="scientific">Flavobacterium saliperosum S13</name>
    <dbReference type="NCBI Taxonomy" id="1341155"/>
    <lineage>
        <taxon>Bacteria</taxon>
        <taxon>Pseudomonadati</taxon>
        <taxon>Bacteroidota</taxon>
        <taxon>Flavobacteriia</taxon>
        <taxon>Flavobacteriales</taxon>
        <taxon>Flavobacteriaceae</taxon>
        <taxon>Flavobacterium</taxon>
    </lineage>
</organism>
<dbReference type="EMBL" id="AVFO01000021">
    <property type="protein sequence ID" value="ESU26439.1"/>
    <property type="molecule type" value="Genomic_DNA"/>
</dbReference>
<feature type="transmembrane region" description="Helical" evidence="1">
    <location>
        <begin position="93"/>
        <end position="111"/>
    </location>
</feature>
<feature type="transmembrane region" description="Helical" evidence="1">
    <location>
        <begin position="51"/>
        <end position="68"/>
    </location>
</feature>
<comment type="caution">
    <text evidence="2">The sequence shown here is derived from an EMBL/GenBank/DDBJ whole genome shotgun (WGS) entry which is preliminary data.</text>
</comment>
<evidence type="ECO:0000313" key="2">
    <source>
        <dbReference type="EMBL" id="ESU26439.1"/>
    </source>
</evidence>
<sequence length="116" mass="13530">MLEASKIRKRSSWPSAPGNETIMFDFKELTPLLGECTTAFFNPLRSKSNRFLVGRIAPLWVVTTLLFFEEAFQNESPLCAKVLLVNANKAIESNLYFMVFWLLIDFWLLVFQRKYI</sequence>
<keyword evidence="1" id="KW-1133">Transmembrane helix</keyword>
<keyword evidence="3" id="KW-1185">Reference proteome</keyword>
<dbReference type="Proteomes" id="UP000018234">
    <property type="component" value="Unassembled WGS sequence"/>
</dbReference>
<name>A0ABP2ZXE4_9FLAO</name>
<proteinExistence type="predicted"/>
<gene>
    <name evidence="2" type="ORF">FSS13T_11160</name>
</gene>
<protein>
    <submittedName>
        <fullName evidence="2">Uncharacterized protein</fullName>
    </submittedName>
</protein>